<dbReference type="PANTHER" id="PTHR30086:SF20">
    <property type="entry name" value="ARGININE EXPORTER PROTEIN ARGO-RELATED"/>
    <property type="match status" value="1"/>
</dbReference>
<proteinExistence type="predicted"/>
<dbReference type="eggNOG" id="COG1280">
    <property type="taxonomic scope" value="Bacteria"/>
</dbReference>
<dbReference type="RefSeq" id="WP_015751499.1">
    <property type="nucleotide sequence ID" value="NC_013223.1"/>
</dbReference>
<dbReference type="PIRSF" id="PIRSF006324">
    <property type="entry name" value="LeuE"/>
    <property type="match status" value="1"/>
</dbReference>
<name>C8X225_DESRD</name>
<dbReference type="EMBL" id="CP001734">
    <property type="protein sequence ID" value="ACV68348.1"/>
    <property type="molecule type" value="Genomic_DNA"/>
</dbReference>
<evidence type="ECO:0000313" key="8">
    <source>
        <dbReference type="Proteomes" id="UP000001052"/>
    </source>
</evidence>
<dbReference type="Pfam" id="PF01810">
    <property type="entry name" value="LysE"/>
    <property type="match status" value="1"/>
</dbReference>
<dbReference type="GO" id="GO:0015171">
    <property type="term" value="F:amino acid transmembrane transporter activity"/>
    <property type="evidence" value="ECO:0007669"/>
    <property type="project" value="TreeGrafter"/>
</dbReference>
<reference evidence="8" key="1">
    <citation type="submission" date="2009-09" db="EMBL/GenBank/DDBJ databases">
        <title>The complete chromosome of Desulfohalobium retbaense DSM 5692.</title>
        <authorList>
            <consortium name="US DOE Joint Genome Institute (JGI-PGF)"/>
            <person name="Lucas S."/>
            <person name="Copeland A."/>
            <person name="Lapidus A."/>
            <person name="Glavina del Rio T."/>
            <person name="Dalin E."/>
            <person name="Tice H."/>
            <person name="Bruce D."/>
            <person name="Goodwin L."/>
            <person name="Pitluck S."/>
            <person name="Kyrpides N."/>
            <person name="Mavromatis K."/>
            <person name="Ivanova N."/>
            <person name="Mikhailova N."/>
            <person name="Munk A.C."/>
            <person name="Brettin T."/>
            <person name="Detter J.C."/>
            <person name="Han C."/>
            <person name="Tapia R."/>
            <person name="Larimer F."/>
            <person name="Land M."/>
            <person name="Hauser L."/>
            <person name="Markowitz V."/>
            <person name="Cheng J.-F."/>
            <person name="Hugenholtz P."/>
            <person name="Woyke T."/>
            <person name="Wu D."/>
            <person name="Spring S."/>
            <person name="Klenk H.-P."/>
            <person name="Eisen J.A."/>
        </authorList>
    </citation>
    <scope>NUCLEOTIDE SEQUENCE [LARGE SCALE GENOMIC DNA]</scope>
    <source>
        <strain evidence="8">DSM 5692</strain>
    </source>
</reference>
<feature type="transmembrane region" description="Helical" evidence="6">
    <location>
        <begin position="156"/>
        <end position="176"/>
    </location>
</feature>
<evidence type="ECO:0000256" key="5">
    <source>
        <dbReference type="ARBA" id="ARBA00023136"/>
    </source>
</evidence>
<dbReference type="InterPro" id="IPR001123">
    <property type="entry name" value="LeuE-type"/>
</dbReference>
<evidence type="ECO:0000256" key="1">
    <source>
        <dbReference type="ARBA" id="ARBA00004651"/>
    </source>
</evidence>
<reference evidence="7 8" key="2">
    <citation type="journal article" date="2010" name="Stand. Genomic Sci.">
        <title>Complete genome sequence of Desulfohalobium retbaense type strain (HR(100)).</title>
        <authorList>
            <person name="Spring S."/>
            <person name="Nolan M."/>
            <person name="Lapidus A."/>
            <person name="Glavina Del Rio T."/>
            <person name="Copeland A."/>
            <person name="Tice H."/>
            <person name="Cheng J.F."/>
            <person name="Lucas S."/>
            <person name="Land M."/>
            <person name="Chen F."/>
            <person name="Bruce D."/>
            <person name="Goodwin L."/>
            <person name="Pitluck S."/>
            <person name="Ivanova N."/>
            <person name="Mavromatis K."/>
            <person name="Mikhailova N."/>
            <person name="Pati A."/>
            <person name="Chen A."/>
            <person name="Palaniappan K."/>
            <person name="Hauser L."/>
            <person name="Chang Y.J."/>
            <person name="Jeffries C.D."/>
            <person name="Munk C."/>
            <person name="Kiss H."/>
            <person name="Chain P."/>
            <person name="Han C."/>
            <person name="Brettin T."/>
            <person name="Detter J.C."/>
            <person name="Schuler E."/>
            <person name="Goker M."/>
            <person name="Rohde M."/>
            <person name="Bristow J."/>
            <person name="Eisen J.A."/>
            <person name="Markowitz V."/>
            <person name="Hugenholtz P."/>
            <person name="Kyrpides N.C."/>
            <person name="Klenk H.P."/>
        </authorList>
    </citation>
    <scope>NUCLEOTIDE SEQUENCE [LARGE SCALE GENOMIC DNA]</scope>
    <source>
        <strain evidence="7 8">DSM 5692</strain>
    </source>
</reference>
<dbReference type="OrthoDB" id="9807053at2"/>
<evidence type="ECO:0000256" key="3">
    <source>
        <dbReference type="ARBA" id="ARBA00022692"/>
    </source>
</evidence>
<keyword evidence="5 6" id="KW-0472">Membrane</keyword>
<keyword evidence="4 6" id="KW-1133">Transmembrane helix</keyword>
<keyword evidence="3 6" id="KW-0812">Transmembrane</keyword>
<dbReference type="Proteomes" id="UP000001052">
    <property type="component" value="Chromosome"/>
</dbReference>
<accession>C8X225</accession>
<evidence type="ECO:0000256" key="2">
    <source>
        <dbReference type="ARBA" id="ARBA00022475"/>
    </source>
</evidence>
<gene>
    <name evidence="7" type="ordered locus">Dret_1060</name>
</gene>
<feature type="transmembrane region" description="Helical" evidence="6">
    <location>
        <begin position="6"/>
        <end position="25"/>
    </location>
</feature>
<comment type="subcellular location">
    <subcellularLocation>
        <location evidence="1">Cell membrane</location>
        <topology evidence="1">Multi-pass membrane protein</topology>
    </subcellularLocation>
</comment>
<keyword evidence="8" id="KW-1185">Reference proteome</keyword>
<sequence length="209" mass="22691">MFLEIFGLGLLVGMAPGPDFFLVLKNALQGGRAKGRATALGIGCGLLVHVAYSVFGLALLLQRSPALFQTVQTAGGAYLLWLAFQTLRSSVAPETKAPAGLRRQQPRESGAASTVRAGFWEGFLCNLLNPKAALFFISVFSNYITAGASFGVHWIYGLEIVLAVTLWFLFLARVAASDRFRGFYLFAHLWVDRAFGVLLAYLGLGLLWP</sequence>
<dbReference type="HOGENOM" id="CLU_079569_0_1_7"/>
<evidence type="ECO:0000313" key="7">
    <source>
        <dbReference type="EMBL" id="ACV68348.1"/>
    </source>
</evidence>
<dbReference type="GO" id="GO:0005886">
    <property type="term" value="C:plasma membrane"/>
    <property type="evidence" value="ECO:0007669"/>
    <property type="project" value="UniProtKB-SubCell"/>
</dbReference>
<dbReference type="STRING" id="485915.Dret_1060"/>
<protein>
    <submittedName>
        <fullName evidence="7">Lysine exporter protein (LYSE/YGGA)</fullName>
    </submittedName>
</protein>
<organism evidence="7 8">
    <name type="scientific">Desulfohalobium retbaense (strain ATCC 49708 / DSM 5692 / JCM 16813 / HR100)</name>
    <dbReference type="NCBI Taxonomy" id="485915"/>
    <lineage>
        <taxon>Bacteria</taxon>
        <taxon>Pseudomonadati</taxon>
        <taxon>Thermodesulfobacteriota</taxon>
        <taxon>Desulfovibrionia</taxon>
        <taxon>Desulfovibrionales</taxon>
        <taxon>Desulfohalobiaceae</taxon>
        <taxon>Desulfohalobium</taxon>
    </lineage>
</organism>
<feature type="transmembrane region" description="Helical" evidence="6">
    <location>
        <begin position="37"/>
        <end position="60"/>
    </location>
</feature>
<dbReference type="AlphaFoldDB" id="C8X225"/>
<feature type="transmembrane region" description="Helical" evidence="6">
    <location>
        <begin position="183"/>
        <end position="208"/>
    </location>
</feature>
<evidence type="ECO:0000256" key="6">
    <source>
        <dbReference type="SAM" id="Phobius"/>
    </source>
</evidence>
<dbReference type="KEGG" id="drt:Dret_1060"/>
<feature type="transmembrane region" description="Helical" evidence="6">
    <location>
        <begin position="132"/>
        <end position="150"/>
    </location>
</feature>
<dbReference type="PANTHER" id="PTHR30086">
    <property type="entry name" value="ARGININE EXPORTER PROTEIN ARGO"/>
    <property type="match status" value="1"/>
</dbReference>
<evidence type="ECO:0000256" key="4">
    <source>
        <dbReference type="ARBA" id="ARBA00022989"/>
    </source>
</evidence>
<keyword evidence="2" id="KW-1003">Cell membrane</keyword>